<proteinExistence type="predicted"/>
<organism evidence="1 2">
    <name type="scientific">Penicillium argentinense</name>
    <dbReference type="NCBI Taxonomy" id="1131581"/>
    <lineage>
        <taxon>Eukaryota</taxon>
        <taxon>Fungi</taxon>
        <taxon>Dikarya</taxon>
        <taxon>Ascomycota</taxon>
        <taxon>Pezizomycotina</taxon>
        <taxon>Eurotiomycetes</taxon>
        <taxon>Eurotiomycetidae</taxon>
        <taxon>Eurotiales</taxon>
        <taxon>Aspergillaceae</taxon>
        <taxon>Penicillium</taxon>
    </lineage>
</organism>
<dbReference type="GeneID" id="81353987"/>
<evidence type="ECO:0000313" key="1">
    <source>
        <dbReference type="EMBL" id="KAJ5109869.1"/>
    </source>
</evidence>
<reference evidence="1" key="2">
    <citation type="journal article" date="2023" name="IMA Fungus">
        <title>Comparative genomic study of the Penicillium genus elucidates a diverse pangenome and 15 lateral gene transfer events.</title>
        <authorList>
            <person name="Petersen C."/>
            <person name="Sorensen T."/>
            <person name="Nielsen M.R."/>
            <person name="Sondergaard T.E."/>
            <person name="Sorensen J.L."/>
            <person name="Fitzpatrick D.A."/>
            <person name="Frisvad J.C."/>
            <person name="Nielsen K.L."/>
        </authorList>
    </citation>
    <scope>NUCLEOTIDE SEQUENCE</scope>
    <source>
        <strain evidence="1">IBT 30761</strain>
    </source>
</reference>
<dbReference type="OrthoDB" id="4358152at2759"/>
<accession>A0A9W9G0H4</accession>
<dbReference type="AlphaFoldDB" id="A0A9W9G0H4"/>
<dbReference type="EMBL" id="JAPQKI010000003">
    <property type="protein sequence ID" value="KAJ5109869.1"/>
    <property type="molecule type" value="Genomic_DNA"/>
</dbReference>
<protein>
    <submittedName>
        <fullName evidence="1">Uncharacterized protein</fullName>
    </submittedName>
</protein>
<sequence>MDPFLKLPWFALKAILIELPDLPTLHRLYQASPTIADFLNNFDGMFSEVVEGILTNQPTCYSPSMQFSFRCCVYLWWRAEGPHNDNPLPEAFGLFMEDLTFHLPRFITEQILVGNLRIIPEINETFRESCGRRPLPRSAPATYLVRLLELSSYVRMRTHKCFHNMLIRCMSVTPQECLERIGPLWPGFSPPMPIDIGPPSWIEEQRIMVATVAYQIFFELKEAVARGTFTVGPSEFHKRCLNENRVRDFWAKPIDPPPGSMLRFLMLHARDSIIAVVDWAHTFFELEEPGTSVSSSWASYCCPETRVAPRLQYMGLQSLNWNPGSIGTVLCSSHHDLYREVGFPFWSNQRLLAMGFEVILNRPHNVPLLGVPLWQNWAAMALGIDDDGF</sequence>
<dbReference type="Proteomes" id="UP001149074">
    <property type="component" value="Unassembled WGS sequence"/>
</dbReference>
<dbReference type="RefSeq" id="XP_056477980.1">
    <property type="nucleotide sequence ID" value="XM_056615008.1"/>
</dbReference>
<evidence type="ECO:0000313" key="2">
    <source>
        <dbReference type="Proteomes" id="UP001149074"/>
    </source>
</evidence>
<keyword evidence="2" id="KW-1185">Reference proteome</keyword>
<reference evidence="1" key="1">
    <citation type="submission" date="2022-11" db="EMBL/GenBank/DDBJ databases">
        <authorList>
            <person name="Petersen C."/>
        </authorList>
    </citation>
    <scope>NUCLEOTIDE SEQUENCE</scope>
    <source>
        <strain evidence="1">IBT 30761</strain>
    </source>
</reference>
<gene>
    <name evidence="1" type="ORF">N7532_002514</name>
</gene>
<name>A0A9W9G0H4_9EURO</name>
<comment type="caution">
    <text evidence="1">The sequence shown here is derived from an EMBL/GenBank/DDBJ whole genome shotgun (WGS) entry which is preliminary data.</text>
</comment>